<dbReference type="PANTHER" id="PTHR32133">
    <property type="entry name" value="OS07G0120400 PROTEIN"/>
    <property type="match status" value="1"/>
</dbReference>
<evidence type="ECO:0000259" key="2">
    <source>
        <dbReference type="Pfam" id="PF23635"/>
    </source>
</evidence>
<dbReference type="InterPro" id="IPR056594">
    <property type="entry name" value="AT5G49610-like_b-prop"/>
</dbReference>
<dbReference type="EMBL" id="OZ075124">
    <property type="protein sequence ID" value="CAL4924344.1"/>
    <property type="molecule type" value="Genomic_DNA"/>
</dbReference>
<protein>
    <recommendedName>
        <fullName evidence="5">F-box domain-containing protein</fullName>
    </recommendedName>
</protein>
<dbReference type="SUPFAM" id="SSF81383">
    <property type="entry name" value="F-box domain"/>
    <property type="match status" value="1"/>
</dbReference>
<dbReference type="Pfam" id="PF00646">
    <property type="entry name" value="F-box"/>
    <property type="match status" value="1"/>
</dbReference>
<evidence type="ECO:0000313" key="4">
    <source>
        <dbReference type="Proteomes" id="UP001497457"/>
    </source>
</evidence>
<evidence type="ECO:0000259" key="1">
    <source>
        <dbReference type="Pfam" id="PF00646"/>
    </source>
</evidence>
<feature type="domain" description="F-box protein AT5G49610-like beta-propeller" evidence="2">
    <location>
        <begin position="119"/>
        <end position="368"/>
    </location>
</feature>
<accession>A0ABC8XDB9</accession>
<proteinExistence type="predicted"/>
<organism evidence="3 4">
    <name type="scientific">Urochloa decumbens</name>
    <dbReference type="NCBI Taxonomy" id="240449"/>
    <lineage>
        <taxon>Eukaryota</taxon>
        <taxon>Viridiplantae</taxon>
        <taxon>Streptophyta</taxon>
        <taxon>Embryophyta</taxon>
        <taxon>Tracheophyta</taxon>
        <taxon>Spermatophyta</taxon>
        <taxon>Magnoliopsida</taxon>
        <taxon>Liliopsida</taxon>
        <taxon>Poales</taxon>
        <taxon>Poaceae</taxon>
        <taxon>PACMAD clade</taxon>
        <taxon>Panicoideae</taxon>
        <taxon>Panicodae</taxon>
        <taxon>Paniceae</taxon>
        <taxon>Melinidinae</taxon>
        <taxon>Urochloa</taxon>
    </lineage>
</organism>
<keyword evidence="4" id="KW-1185">Reference proteome</keyword>
<dbReference type="AlphaFoldDB" id="A0ABC8XDB9"/>
<sequence length="401" mass="43626">MGGMISRLRRRVHAPPAPPLPLPLPLDDDDLLSEILLRLPPHPACLLRASLVCTRWRRLLRDPGFLRRSRAFHRTPPVLGLFRISLRGGRFVPIGEAPDRVPAAGFALPDPASWVLLGCRHGRALLRSRPGWLQILVWDPITGHRRCVRLSRLGSHVKACSATVLGDPVGLGRREGSFRVAFVFTGSGRASACVYSSETGAWGRLITAEAPCDDVSVKPSALVGDAVYWLLDDGGILELHLGKEKKESLALVEPPPEAQSLYVLNIQLMEAEAGVLGFAGVMQNSYSLHLWAREAGRDGTANWVLRTAIDLGGFAAPLLGVTTWIMMVPPIKIIGVDEAGNFAFLKTIFGIFMLSLDALLLKKVSDVQLMEFVRPYSSFYVAGGAGGGEARAMETVKLNHN</sequence>
<dbReference type="Pfam" id="PF23635">
    <property type="entry name" value="Beta-prop_AT5G49610-like"/>
    <property type="match status" value="1"/>
</dbReference>
<reference evidence="4" key="1">
    <citation type="submission" date="2024-06" db="EMBL/GenBank/DDBJ databases">
        <authorList>
            <person name="Ryan C."/>
        </authorList>
    </citation>
    <scope>NUCLEOTIDE SEQUENCE [LARGE SCALE GENOMIC DNA]</scope>
</reference>
<dbReference type="PANTHER" id="PTHR32133:SF396">
    <property type="entry name" value="OS10G0141600 PROTEIN"/>
    <property type="match status" value="1"/>
</dbReference>
<gene>
    <name evidence="3" type="ORF">URODEC1_LOCUS22803</name>
</gene>
<dbReference type="InterPro" id="IPR036047">
    <property type="entry name" value="F-box-like_dom_sf"/>
</dbReference>
<dbReference type="Proteomes" id="UP001497457">
    <property type="component" value="Chromosome 14rd"/>
</dbReference>
<name>A0ABC8XDB9_9POAL</name>
<reference evidence="3 4" key="2">
    <citation type="submission" date="2024-10" db="EMBL/GenBank/DDBJ databases">
        <authorList>
            <person name="Ryan C."/>
        </authorList>
    </citation>
    <scope>NUCLEOTIDE SEQUENCE [LARGE SCALE GENOMIC DNA]</scope>
</reference>
<evidence type="ECO:0000313" key="3">
    <source>
        <dbReference type="EMBL" id="CAL4924344.1"/>
    </source>
</evidence>
<dbReference type="Gene3D" id="1.20.1280.50">
    <property type="match status" value="1"/>
</dbReference>
<evidence type="ECO:0008006" key="5">
    <source>
        <dbReference type="Google" id="ProtNLM"/>
    </source>
</evidence>
<dbReference type="InterPro" id="IPR001810">
    <property type="entry name" value="F-box_dom"/>
</dbReference>
<feature type="domain" description="F-box" evidence="1">
    <location>
        <begin position="29"/>
        <end position="67"/>
    </location>
</feature>